<feature type="compositionally biased region" description="Polar residues" evidence="2">
    <location>
        <begin position="121"/>
        <end position="130"/>
    </location>
</feature>
<feature type="domain" description="Chromo" evidence="3">
    <location>
        <begin position="11"/>
        <end position="39"/>
    </location>
</feature>
<feature type="compositionally biased region" description="Basic and acidic residues" evidence="2">
    <location>
        <begin position="208"/>
        <end position="219"/>
    </location>
</feature>
<feature type="compositionally biased region" description="Acidic residues" evidence="2">
    <location>
        <begin position="451"/>
        <end position="467"/>
    </location>
</feature>
<dbReference type="AlphaFoldDB" id="A0A4Z2F0E0"/>
<feature type="compositionally biased region" description="Basic and acidic residues" evidence="2">
    <location>
        <begin position="140"/>
        <end position="150"/>
    </location>
</feature>
<feature type="region of interest" description="Disordered" evidence="2">
    <location>
        <begin position="344"/>
        <end position="486"/>
    </location>
</feature>
<feature type="region of interest" description="Disordered" evidence="2">
    <location>
        <begin position="96"/>
        <end position="235"/>
    </location>
</feature>
<feature type="region of interest" description="Disordered" evidence="2">
    <location>
        <begin position="304"/>
        <end position="330"/>
    </location>
</feature>
<comment type="caution">
    <text evidence="4">The sequence shown here is derived from an EMBL/GenBank/DDBJ whole genome shotgun (WGS) entry which is preliminary data.</text>
</comment>
<keyword evidence="4" id="KW-0436">Ligase</keyword>
<dbReference type="EMBL" id="SRLO01002077">
    <property type="protein sequence ID" value="TNN33962.1"/>
    <property type="molecule type" value="Genomic_DNA"/>
</dbReference>
<accession>A0A4Z2F0E0</accession>
<protein>
    <submittedName>
        <fullName evidence="4">E3 SUMO-protein ligase CBX4</fullName>
    </submittedName>
</protein>
<dbReference type="Gene3D" id="2.40.50.40">
    <property type="match status" value="1"/>
</dbReference>
<dbReference type="Pfam" id="PF00385">
    <property type="entry name" value="Chromo"/>
    <property type="match status" value="1"/>
</dbReference>
<dbReference type="InterPro" id="IPR000953">
    <property type="entry name" value="Chromo/chromo_shadow_dom"/>
</dbReference>
<dbReference type="InterPro" id="IPR016197">
    <property type="entry name" value="Chromo-like_dom_sf"/>
</dbReference>
<dbReference type="InterPro" id="IPR043531">
    <property type="entry name" value="CBX4"/>
</dbReference>
<evidence type="ECO:0000313" key="5">
    <source>
        <dbReference type="Proteomes" id="UP000314294"/>
    </source>
</evidence>
<organism evidence="4 5">
    <name type="scientific">Liparis tanakae</name>
    <name type="common">Tanaka's snailfish</name>
    <dbReference type="NCBI Taxonomy" id="230148"/>
    <lineage>
        <taxon>Eukaryota</taxon>
        <taxon>Metazoa</taxon>
        <taxon>Chordata</taxon>
        <taxon>Craniata</taxon>
        <taxon>Vertebrata</taxon>
        <taxon>Euteleostomi</taxon>
        <taxon>Actinopterygii</taxon>
        <taxon>Neopterygii</taxon>
        <taxon>Teleostei</taxon>
        <taxon>Neoteleostei</taxon>
        <taxon>Acanthomorphata</taxon>
        <taxon>Eupercaria</taxon>
        <taxon>Perciformes</taxon>
        <taxon>Cottioidei</taxon>
        <taxon>Cottales</taxon>
        <taxon>Liparidae</taxon>
        <taxon>Liparis</taxon>
    </lineage>
</organism>
<dbReference type="SUPFAM" id="SSF54160">
    <property type="entry name" value="Chromo domain-like"/>
    <property type="match status" value="1"/>
</dbReference>
<keyword evidence="5" id="KW-1185">Reference proteome</keyword>
<feature type="region of interest" description="Disordered" evidence="2">
    <location>
        <begin position="257"/>
        <end position="290"/>
    </location>
</feature>
<dbReference type="GO" id="GO:0035102">
    <property type="term" value="C:PRC1 complex"/>
    <property type="evidence" value="ECO:0007669"/>
    <property type="project" value="TreeGrafter"/>
</dbReference>
<evidence type="ECO:0000259" key="3">
    <source>
        <dbReference type="PROSITE" id="PS50013"/>
    </source>
</evidence>
<dbReference type="Proteomes" id="UP000314294">
    <property type="component" value="Unassembled WGS sequence"/>
</dbReference>
<dbReference type="OrthoDB" id="1918685at2759"/>
<dbReference type="InterPro" id="IPR023780">
    <property type="entry name" value="Chromo_domain"/>
</dbReference>
<reference evidence="4 5" key="1">
    <citation type="submission" date="2019-03" db="EMBL/GenBank/DDBJ databases">
        <title>First draft genome of Liparis tanakae, snailfish: a comprehensive survey of snailfish specific genes.</title>
        <authorList>
            <person name="Kim W."/>
            <person name="Song I."/>
            <person name="Jeong J.-H."/>
            <person name="Kim D."/>
            <person name="Kim S."/>
            <person name="Ryu S."/>
            <person name="Song J.Y."/>
            <person name="Lee S.K."/>
        </authorList>
    </citation>
    <scope>NUCLEOTIDE SEQUENCE [LARGE SCALE GENOMIC DNA]</scope>
    <source>
        <tissue evidence="4">Muscle</tissue>
    </source>
</reference>
<sequence>MELPAAGEHVFAVESIEKKRSRKGRSEYLVKWRGWSPKERHEQLMGYRKRGPKSKHLLVQVPSFARRSSLLADLHEASLDEDAGPIQMLRPQPGQQYQLNGKKHHQYRPPCRERGGEAEQQPANGNNFYYQLNGKKHHPYPPERQDHDAAFLKPRAAPAPESANKGYNLPPVLQQKWVRDKDSGCLTKLKDVAAEPKKLPADLGGGEEPERAAKPKEGGDPPLGNGAAGSGKLKIVKNKDKNGRIVIVMSKYLQDGTKAAKVKNGDPETAAGTTGTEGGGGGAEEEEENHLEKMKLVKKLGLMNGFPKKPRDTQAVPASGFNGREEPTAAECGEGVEVVGGQPRRLPLLDAGGSAGGFQGLKRHLSDPEGDDHGATKRFLSSRSISAPDTAAAAAATRNFGHRSSVGPLDCGYPDQEEPIDLSVVKSRPETRTVANTPEETDTGTRRETETNEEEEEDVNEEEEEDMNLTSSSDDKKTEEDTFPSFRPFLGNIVITDITTNCLTVTFKEYVAA</sequence>
<feature type="compositionally biased region" description="Basic and acidic residues" evidence="2">
    <location>
        <begin position="177"/>
        <end position="200"/>
    </location>
</feature>
<gene>
    <name evidence="4" type="primary">Cbx4_0</name>
    <name evidence="4" type="ORF">EYF80_055878</name>
</gene>
<dbReference type="Pfam" id="PF17218">
    <property type="entry name" value="CBX7_C"/>
    <property type="match status" value="1"/>
</dbReference>
<feature type="compositionally biased region" description="Basic and acidic residues" evidence="2">
    <location>
        <begin position="364"/>
        <end position="375"/>
    </location>
</feature>
<evidence type="ECO:0000256" key="2">
    <source>
        <dbReference type="SAM" id="MobiDB-lite"/>
    </source>
</evidence>
<evidence type="ECO:0000313" key="4">
    <source>
        <dbReference type="EMBL" id="TNN33962.1"/>
    </source>
</evidence>
<dbReference type="GO" id="GO:0061665">
    <property type="term" value="F:SUMO ligase activity"/>
    <property type="evidence" value="ECO:0007669"/>
    <property type="project" value="TreeGrafter"/>
</dbReference>
<dbReference type="PROSITE" id="PS50013">
    <property type="entry name" value="CHROMO_2"/>
    <property type="match status" value="1"/>
</dbReference>
<evidence type="ECO:0000256" key="1">
    <source>
        <dbReference type="ARBA" id="ARBA00004123"/>
    </source>
</evidence>
<name>A0A4Z2F0E0_9TELE</name>
<proteinExistence type="predicted"/>
<dbReference type="PANTHER" id="PTHR46727:SF1">
    <property type="entry name" value="E3 SUMO-PROTEIN LIGASE CBX4"/>
    <property type="match status" value="1"/>
</dbReference>
<dbReference type="GO" id="GO:0032183">
    <property type="term" value="F:SUMO binding"/>
    <property type="evidence" value="ECO:0007669"/>
    <property type="project" value="TreeGrafter"/>
</dbReference>
<comment type="subcellular location">
    <subcellularLocation>
        <location evidence="1">Nucleus</location>
    </subcellularLocation>
</comment>
<dbReference type="InterPro" id="IPR033773">
    <property type="entry name" value="CBX7_C"/>
</dbReference>
<dbReference type="GO" id="GO:0000122">
    <property type="term" value="P:negative regulation of transcription by RNA polymerase II"/>
    <property type="evidence" value="ECO:0007669"/>
    <property type="project" value="TreeGrafter"/>
</dbReference>
<dbReference type="PANTHER" id="PTHR46727">
    <property type="entry name" value="E3 SUMO-PROTEIN LIGASE CBX4"/>
    <property type="match status" value="1"/>
</dbReference>
<dbReference type="GO" id="GO:0016925">
    <property type="term" value="P:protein sumoylation"/>
    <property type="evidence" value="ECO:0007669"/>
    <property type="project" value="TreeGrafter"/>
</dbReference>
<dbReference type="GO" id="GO:0016874">
    <property type="term" value="F:ligase activity"/>
    <property type="evidence" value="ECO:0007669"/>
    <property type="project" value="UniProtKB-KW"/>
</dbReference>